<evidence type="ECO:0000313" key="2">
    <source>
        <dbReference type="Proteomes" id="UP000186609"/>
    </source>
</evidence>
<dbReference type="EMBL" id="CP019236">
    <property type="protein sequence ID" value="APW38957.1"/>
    <property type="molecule type" value="Genomic_DNA"/>
</dbReference>
<evidence type="ECO:0000313" key="1">
    <source>
        <dbReference type="EMBL" id="APW38957.1"/>
    </source>
</evidence>
<dbReference type="RefSeq" id="WP_076200973.1">
    <property type="nucleotide sequence ID" value="NZ_CP019236.1"/>
</dbReference>
<dbReference type="Proteomes" id="UP000186609">
    <property type="component" value="Chromosome"/>
</dbReference>
<sequence length="177" mass="18029">MRRITTITAVAGKFGAGKPGFTDGDVIGGVAATDLNADWFDQVQEEISNVIELAGIALSGGTLTQLKQAIDAMIGAKAIGVGQTWQNLLGSRAINTTYTNTTGRPITVSATVTGTVASSTVFVSWTVAGVNSIAANGSITGATPGNTSLHATAVVPAGATYQLVVTQGSLSFWNELR</sequence>
<keyword evidence="2" id="KW-1185">Reference proteome</keyword>
<protein>
    <submittedName>
        <fullName evidence="1">Uncharacterized protein</fullName>
    </submittedName>
</protein>
<name>A0A1P8JYX6_9BURK</name>
<reference evidence="1 2" key="1">
    <citation type="submission" date="2017-01" db="EMBL/GenBank/DDBJ databases">
        <authorList>
            <person name="Mah S.A."/>
            <person name="Swanson W.J."/>
            <person name="Moy G.W."/>
            <person name="Vacquier V.D."/>
        </authorList>
    </citation>
    <scope>NUCLEOTIDE SEQUENCE [LARGE SCALE GENOMIC DNA]</scope>
    <source>
        <strain evidence="1 2">DCY110</strain>
    </source>
</reference>
<dbReference type="OrthoDB" id="8613813at2"/>
<organism evidence="1 2">
    <name type="scientific">Rhodoferax koreensis</name>
    <dbReference type="NCBI Taxonomy" id="1842727"/>
    <lineage>
        <taxon>Bacteria</taxon>
        <taxon>Pseudomonadati</taxon>
        <taxon>Pseudomonadota</taxon>
        <taxon>Betaproteobacteria</taxon>
        <taxon>Burkholderiales</taxon>
        <taxon>Comamonadaceae</taxon>
        <taxon>Rhodoferax</taxon>
    </lineage>
</organism>
<accession>A0A1P8JYX6</accession>
<gene>
    <name evidence="1" type="ORF">RD110_18550</name>
</gene>
<proteinExistence type="predicted"/>
<dbReference type="AlphaFoldDB" id="A0A1P8JYX6"/>
<dbReference type="STRING" id="1842727.RD110_18550"/>
<dbReference type="KEGG" id="rhy:RD110_18550"/>